<dbReference type="PROSITE" id="PS50052">
    <property type="entry name" value="GUANYLATE_KINASE_2"/>
    <property type="match status" value="1"/>
</dbReference>
<reference evidence="15" key="1">
    <citation type="submission" date="2022-08" db="EMBL/GenBank/DDBJ databases">
        <title>Complete genome of Mycoplasma iguanae type strain 2327.</title>
        <authorList>
            <person name="Spergser J."/>
        </authorList>
    </citation>
    <scope>NUCLEOTIDE SEQUENCE</scope>
    <source>
        <strain evidence="15">2327</strain>
    </source>
</reference>
<evidence type="ECO:0000256" key="5">
    <source>
        <dbReference type="ARBA" id="ARBA00016296"/>
    </source>
</evidence>
<comment type="catalytic activity">
    <reaction evidence="11 12">
        <text>GMP + ATP = GDP + ADP</text>
        <dbReference type="Rhea" id="RHEA:20780"/>
        <dbReference type="ChEBI" id="CHEBI:30616"/>
        <dbReference type="ChEBI" id="CHEBI:58115"/>
        <dbReference type="ChEBI" id="CHEBI:58189"/>
        <dbReference type="ChEBI" id="CHEBI:456216"/>
        <dbReference type="EC" id="2.7.4.8"/>
    </reaction>
</comment>
<sequence length="196" mass="22753">MEVAMNKKLIIFTGPSGVGKGTIEKLLFKNKDLKLKFSRSATTRKPRIGEKDGIDYFFLDHKTFEDKIANNEFIEWNKHFDNYYGTLHSEIDGILRSGYNAFLEIETTGALNILDFYIKRNKLDNIISIFVMPPSLEELKSRIINRGTENEEQINKRLKKAENEIKIADKFKHKVINENLEQVTEEIKNILNQGLN</sequence>
<protein>
    <recommendedName>
        <fullName evidence="5 12">Guanylate kinase</fullName>
        <ecNumber evidence="4 12">2.7.4.8</ecNumber>
    </recommendedName>
    <alternativeName>
        <fullName evidence="10 12">GMP kinase</fullName>
    </alternativeName>
</protein>
<dbReference type="GO" id="GO:0004385">
    <property type="term" value="F:GMP kinase activity"/>
    <property type="evidence" value="ECO:0007669"/>
    <property type="project" value="UniProtKB-EC"/>
</dbReference>
<feature type="binding site" evidence="12">
    <location>
        <begin position="14"/>
        <end position="21"/>
    </location>
    <ligand>
        <name>ATP</name>
        <dbReference type="ChEBI" id="CHEBI:30616"/>
    </ligand>
</feature>
<dbReference type="SMART" id="SM00072">
    <property type="entry name" value="GuKc"/>
    <property type="match status" value="1"/>
</dbReference>
<organism evidence="15 16">
    <name type="scientific">Mycoplasma iguanae</name>
    <dbReference type="NCBI Taxonomy" id="292461"/>
    <lineage>
        <taxon>Bacteria</taxon>
        <taxon>Bacillati</taxon>
        <taxon>Mycoplasmatota</taxon>
        <taxon>Mollicutes</taxon>
        <taxon>Mycoplasmataceae</taxon>
        <taxon>Mycoplasma</taxon>
    </lineage>
</organism>
<dbReference type="HAMAP" id="MF_00328">
    <property type="entry name" value="Guanylate_kinase"/>
    <property type="match status" value="1"/>
</dbReference>
<evidence type="ECO:0000256" key="10">
    <source>
        <dbReference type="ARBA" id="ARBA00030128"/>
    </source>
</evidence>
<dbReference type="EC" id="2.7.4.8" evidence="4 12"/>
<evidence type="ECO:0000256" key="13">
    <source>
        <dbReference type="SAM" id="Coils"/>
    </source>
</evidence>
<dbReference type="InterPro" id="IPR027417">
    <property type="entry name" value="P-loop_NTPase"/>
</dbReference>
<dbReference type="InterPro" id="IPR020590">
    <property type="entry name" value="Guanylate_kinase_CS"/>
</dbReference>
<proteinExistence type="inferred from homology"/>
<dbReference type="PANTHER" id="PTHR23117:SF13">
    <property type="entry name" value="GUANYLATE KINASE"/>
    <property type="match status" value="1"/>
</dbReference>
<name>A0ABY5R931_9MOLU</name>
<dbReference type="Pfam" id="PF00625">
    <property type="entry name" value="Guanylate_kin"/>
    <property type="match status" value="1"/>
</dbReference>
<evidence type="ECO:0000256" key="3">
    <source>
        <dbReference type="ARBA" id="ARBA00005790"/>
    </source>
</evidence>
<dbReference type="PROSITE" id="PS00856">
    <property type="entry name" value="GUANYLATE_KINASE_1"/>
    <property type="match status" value="1"/>
</dbReference>
<evidence type="ECO:0000256" key="11">
    <source>
        <dbReference type="ARBA" id="ARBA00048594"/>
    </source>
</evidence>
<evidence type="ECO:0000256" key="12">
    <source>
        <dbReference type="HAMAP-Rule" id="MF_00328"/>
    </source>
</evidence>
<evidence type="ECO:0000256" key="1">
    <source>
        <dbReference type="ARBA" id="ARBA00003531"/>
    </source>
</evidence>
<dbReference type="CDD" id="cd00071">
    <property type="entry name" value="GMPK"/>
    <property type="match status" value="1"/>
</dbReference>
<comment type="function">
    <text evidence="1 12">Essential for recycling GMP and indirectly, cGMP.</text>
</comment>
<keyword evidence="9 12" id="KW-0067">ATP-binding</keyword>
<evidence type="ECO:0000256" key="2">
    <source>
        <dbReference type="ARBA" id="ARBA00004496"/>
    </source>
</evidence>
<dbReference type="InterPro" id="IPR008144">
    <property type="entry name" value="Guanylate_kin-like_dom"/>
</dbReference>
<dbReference type="SUPFAM" id="SSF52540">
    <property type="entry name" value="P-loop containing nucleoside triphosphate hydrolases"/>
    <property type="match status" value="1"/>
</dbReference>
<evidence type="ECO:0000256" key="8">
    <source>
        <dbReference type="ARBA" id="ARBA00022777"/>
    </source>
</evidence>
<keyword evidence="6 12" id="KW-0808">Transferase</keyword>
<dbReference type="NCBIfam" id="TIGR03263">
    <property type="entry name" value="guanyl_kin"/>
    <property type="match status" value="1"/>
</dbReference>
<dbReference type="InterPro" id="IPR017665">
    <property type="entry name" value="Guanylate_kinase"/>
</dbReference>
<comment type="similarity">
    <text evidence="3 12">Belongs to the guanylate kinase family.</text>
</comment>
<gene>
    <name evidence="12 15" type="primary">gmk</name>
    <name evidence="15" type="ORF">NV226_00345</name>
</gene>
<accession>A0ABY5R931</accession>
<keyword evidence="16" id="KW-1185">Reference proteome</keyword>
<feature type="domain" description="Guanylate kinase-like" evidence="14">
    <location>
        <begin position="7"/>
        <end position="192"/>
    </location>
</feature>
<keyword evidence="7 12" id="KW-0547">Nucleotide-binding</keyword>
<dbReference type="Gene3D" id="3.30.63.10">
    <property type="entry name" value="Guanylate Kinase phosphate binding domain"/>
    <property type="match status" value="1"/>
</dbReference>
<evidence type="ECO:0000256" key="9">
    <source>
        <dbReference type="ARBA" id="ARBA00022840"/>
    </source>
</evidence>
<dbReference type="InterPro" id="IPR008145">
    <property type="entry name" value="GK/Ca_channel_bsu"/>
</dbReference>
<evidence type="ECO:0000256" key="4">
    <source>
        <dbReference type="ARBA" id="ARBA00012961"/>
    </source>
</evidence>
<dbReference type="EMBL" id="CP102734">
    <property type="protein sequence ID" value="UVD81998.1"/>
    <property type="molecule type" value="Genomic_DNA"/>
</dbReference>
<dbReference type="PANTHER" id="PTHR23117">
    <property type="entry name" value="GUANYLATE KINASE-RELATED"/>
    <property type="match status" value="1"/>
</dbReference>
<keyword evidence="13" id="KW-0175">Coiled coil</keyword>
<evidence type="ECO:0000313" key="16">
    <source>
        <dbReference type="Proteomes" id="UP001059252"/>
    </source>
</evidence>
<evidence type="ECO:0000256" key="7">
    <source>
        <dbReference type="ARBA" id="ARBA00022741"/>
    </source>
</evidence>
<dbReference type="Proteomes" id="UP001059252">
    <property type="component" value="Chromosome"/>
</dbReference>
<keyword evidence="8 12" id="KW-0418">Kinase</keyword>
<keyword evidence="12" id="KW-0963">Cytoplasm</keyword>
<evidence type="ECO:0000259" key="14">
    <source>
        <dbReference type="PROSITE" id="PS50052"/>
    </source>
</evidence>
<comment type="subcellular location">
    <subcellularLocation>
        <location evidence="2 12">Cytoplasm</location>
    </subcellularLocation>
</comment>
<evidence type="ECO:0000313" key="15">
    <source>
        <dbReference type="EMBL" id="UVD81998.1"/>
    </source>
</evidence>
<evidence type="ECO:0000256" key="6">
    <source>
        <dbReference type="ARBA" id="ARBA00022679"/>
    </source>
</evidence>
<feature type="coiled-coil region" evidence="13">
    <location>
        <begin position="144"/>
        <end position="193"/>
    </location>
</feature>
<dbReference type="Gene3D" id="3.40.50.300">
    <property type="entry name" value="P-loop containing nucleotide triphosphate hydrolases"/>
    <property type="match status" value="1"/>
</dbReference>